<reference evidence="1 2" key="1">
    <citation type="journal article" date="2019" name="Nat. Med.">
        <title>A library of human gut bacterial isolates paired with longitudinal multiomics data enables mechanistic microbiome research.</title>
        <authorList>
            <person name="Poyet M."/>
            <person name="Groussin M."/>
            <person name="Gibbons S.M."/>
            <person name="Avila-Pacheco J."/>
            <person name="Jiang X."/>
            <person name="Kearney S.M."/>
            <person name="Perrotta A.R."/>
            <person name="Berdy B."/>
            <person name="Zhao S."/>
            <person name="Lieberman T.D."/>
            <person name="Swanson P.K."/>
            <person name="Smith M."/>
            <person name="Roesemann S."/>
            <person name="Alexander J.E."/>
            <person name="Rich S.A."/>
            <person name="Livny J."/>
            <person name="Vlamakis H."/>
            <person name="Clish C."/>
            <person name="Bullock K."/>
            <person name="Deik A."/>
            <person name="Scott J."/>
            <person name="Pierce K.A."/>
            <person name="Xavier R.J."/>
            <person name="Alm E.J."/>
        </authorList>
    </citation>
    <scope>NUCLEOTIDE SEQUENCE [LARGE SCALE GENOMIC DNA]</scope>
    <source>
        <strain evidence="1 2">BIOML-A163</strain>
    </source>
</reference>
<evidence type="ECO:0008006" key="3">
    <source>
        <dbReference type="Google" id="ProtNLM"/>
    </source>
</evidence>
<dbReference type="SUPFAM" id="SSF48452">
    <property type="entry name" value="TPR-like"/>
    <property type="match status" value="1"/>
</dbReference>
<dbReference type="InterPro" id="IPR011990">
    <property type="entry name" value="TPR-like_helical_dom_sf"/>
</dbReference>
<dbReference type="Gene3D" id="1.25.40.10">
    <property type="entry name" value="Tetratricopeptide repeat domain"/>
    <property type="match status" value="1"/>
</dbReference>
<dbReference type="AlphaFoldDB" id="A0A5M5C3F1"/>
<organism evidence="1 2">
    <name type="scientific">Bacteroides ovatus</name>
    <dbReference type="NCBI Taxonomy" id="28116"/>
    <lineage>
        <taxon>Bacteria</taxon>
        <taxon>Pseudomonadati</taxon>
        <taxon>Bacteroidota</taxon>
        <taxon>Bacteroidia</taxon>
        <taxon>Bacteroidales</taxon>
        <taxon>Bacteroidaceae</taxon>
        <taxon>Bacteroides</taxon>
    </lineage>
</organism>
<dbReference type="RefSeq" id="WP_149968146.1">
    <property type="nucleotide sequence ID" value="NZ_JAQDBQ010000019.1"/>
</dbReference>
<protein>
    <recommendedName>
        <fullName evidence="3">Tetratricopeptide repeat protein</fullName>
    </recommendedName>
</protein>
<name>A0A5M5C3F1_BACOV</name>
<evidence type="ECO:0000313" key="2">
    <source>
        <dbReference type="Proteomes" id="UP000323717"/>
    </source>
</evidence>
<evidence type="ECO:0000313" key="1">
    <source>
        <dbReference type="EMBL" id="KAA3951818.1"/>
    </source>
</evidence>
<comment type="caution">
    <text evidence="1">The sequence shown here is derived from an EMBL/GenBank/DDBJ whole genome shotgun (WGS) entry which is preliminary data.</text>
</comment>
<accession>A0A5M5C3F1</accession>
<dbReference type="EMBL" id="VWLE01000137">
    <property type="protein sequence ID" value="KAA3951818.1"/>
    <property type="molecule type" value="Genomic_DNA"/>
</dbReference>
<gene>
    <name evidence="1" type="ORF">F3D71_11445</name>
</gene>
<sequence>MKKFFSSMFNTSPQVKNISKDKEEDDLVDRLENETYLSNEFRFQHQNEKYQLRATPNEKVTLGVLLNRTFDIRQEEVSDLYIVTDNIREKKGRLIVDRNEIWNFDLCNAVLIKHDNGDIGYRFSENVVLSISYRKGYAKQEDDDKSIGRVNDTIIVHLRGCGGGKETWFIRASIMLPTFSHEGDKTYIRTANQPQTLSVLFAYDNTSPEQRIEEYKAIHDRAIEKFNNGEELEFNEYCIISQMIPTIGKDFYWGNEVLKENRYWDAIIYLENVYHALRESWLKGNITDEDKKMFYQTCYIMGYCYAEMCLYEKALFYLEIVRPLNNITYNIEYINCLANSRDIRAIYTIHDELNQLAQLKENEITDSVIYYHNFLRRRRAYTFVDMGRLDDAEEAFKEMLNEDANKEYAKGELEYIQELKKRESIEG</sequence>
<proteinExistence type="predicted"/>
<dbReference type="Proteomes" id="UP000323717">
    <property type="component" value="Unassembled WGS sequence"/>
</dbReference>